<dbReference type="GO" id="GO:0005886">
    <property type="term" value="C:plasma membrane"/>
    <property type="evidence" value="ECO:0007669"/>
    <property type="project" value="TreeGrafter"/>
</dbReference>
<dbReference type="AlphaFoldDB" id="B0C4F7"/>
<dbReference type="GO" id="GO:0052621">
    <property type="term" value="F:diguanylate cyclase activity"/>
    <property type="evidence" value="ECO:0007669"/>
    <property type="project" value="TreeGrafter"/>
</dbReference>
<proteinExistence type="predicted"/>
<evidence type="ECO:0000259" key="1">
    <source>
        <dbReference type="PROSITE" id="PS50887"/>
    </source>
</evidence>
<organism evidence="2 3">
    <name type="scientific">Acaryochloris marina (strain MBIC 11017)</name>
    <dbReference type="NCBI Taxonomy" id="329726"/>
    <lineage>
        <taxon>Bacteria</taxon>
        <taxon>Bacillati</taxon>
        <taxon>Cyanobacteriota</taxon>
        <taxon>Cyanophyceae</taxon>
        <taxon>Acaryochloridales</taxon>
        <taxon>Acaryochloridaceae</taxon>
        <taxon>Acaryochloris</taxon>
    </lineage>
</organism>
<dbReference type="STRING" id="329726.AM1_3711"/>
<reference evidence="2 3" key="1">
    <citation type="journal article" date="2008" name="Proc. Natl. Acad. Sci. U.S.A.">
        <title>Niche adaptation and genome expansion in the chlorophyll d-producing cyanobacterium Acaryochloris marina.</title>
        <authorList>
            <person name="Swingley W.D."/>
            <person name="Chen M."/>
            <person name="Cheung P.C."/>
            <person name="Conrad A.L."/>
            <person name="Dejesa L.C."/>
            <person name="Hao J."/>
            <person name="Honchak B.M."/>
            <person name="Karbach L.E."/>
            <person name="Kurdoglu A."/>
            <person name="Lahiri S."/>
            <person name="Mastrian S.D."/>
            <person name="Miyashita H."/>
            <person name="Page L."/>
            <person name="Ramakrishna P."/>
            <person name="Satoh S."/>
            <person name="Sattley W.M."/>
            <person name="Shimada Y."/>
            <person name="Taylor H.L."/>
            <person name="Tomo T."/>
            <person name="Tsuchiya T."/>
            <person name="Wang Z.T."/>
            <person name="Raymond J."/>
            <person name="Mimuro M."/>
            <person name="Blankenship R.E."/>
            <person name="Touchman J.W."/>
        </authorList>
    </citation>
    <scope>NUCLEOTIDE SEQUENCE [LARGE SCALE GENOMIC DNA]</scope>
    <source>
        <strain evidence="3">MBIC 11017</strain>
    </source>
</reference>
<dbReference type="RefSeq" id="WP_012164081.1">
    <property type="nucleotide sequence ID" value="NC_009925.1"/>
</dbReference>
<dbReference type="SMART" id="SM00267">
    <property type="entry name" value="GGDEF"/>
    <property type="match status" value="1"/>
</dbReference>
<name>B0C4F7_ACAM1</name>
<gene>
    <name evidence="2" type="ordered locus">AM1_3711</name>
</gene>
<accession>B0C4F7</accession>
<dbReference type="eggNOG" id="COG3706">
    <property type="taxonomic scope" value="Bacteria"/>
</dbReference>
<dbReference type="Pfam" id="PF00990">
    <property type="entry name" value="GGDEF"/>
    <property type="match status" value="1"/>
</dbReference>
<dbReference type="EMBL" id="CP000828">
    <property type="protein sequence ID" value="ABW28701.1"/>
    <property type="molecule type" value="Genomic_DNA"/>
</dbReference>
<dbReference type="PANTHER" id="PTHR45138:SF9">
    <property type="entry name" value="DIGUANYLATE CYCLASE DGCM-RELATED"/>
    <property type="match status" value="1"/>
</dbReference>
<dbReference type="HOGENOM" id="CLU_1237985_0_0_3"/>
<keyword evidence="3" id="KW-1185">Reference proteome</keyword>
<dbReference type="InterPro" id="IPR043128">
    <property type="entry name" value="Rev_trsase/Diguanyl_cyclase"/>
</dbReference>
<dbReference type="OrthoDB" id="2082207at2"/>
<protein>
    <submittedName>
        <fullName evidence="2">Diguanylate cyclase (GGDEF) domain protein</fullName>
    </submittedName>
</protein>
<dbReference type="PROSITE" id="PS50887">
    <property type="entry name" value="GGDEF"/>
    <property type="match status" value="1"/>
</dbReference>
<feature type="domain" description="GGDEF" evidence="1">
    <location>
        <begin position="84"/>
        <end position="221"/>
    </location>
</feature>
<dbReference type="GO" id="GO:0043709">
    <property type="term" value="P:cell adhesion involved in single-species biofilm formation"/>
    <property type="evidence" value="ECO:0007669"/>
    <property type="project" value="TreeGrafter"/>
</dbReference>
<dbReference type="GO" id="GO:1902201">
    <property type="term" value="P:negative regulation of bacterial-type flagellum-dependent cell motility"/>
    <property type="evidence" value="ECO:0007669"/>
    <property type="project" value="TreeGrafter"/>
</dbReference>
<dbReference type="KEGG" id="amr:AM1_3711"/>
<dbReference type="CDD" id="cd01949">
    <property type="entry name" value="GGDEF"/>
    <property type="match status" value="1"/>
</dbReference>
<dbReference type="PANTHER" id="PTHR45138">
    <property type="entry name" value="REGULATORY COMPONENTS OF SENSORY TRANSDUCTION SYSTEM"/>
    <property type="match status" value="1"/>
</dbReference>
<dbReference type="SUPFAM" id="SSF55073">
    <property type="entry name" value="Nucleotide cyclase"/>
    <property type="match status" value="1"/>
</dbReference>
<dbReference type="Gene3D" id="3.30.70.270">
    <property type="match status" value="1"/>
</dbReference>
<dbReference type="InterPro" id="IPR000160">
    <property type="entry name" value="GGDEF_dom"/>
</dbReference>
<dbReference type="InterPro" id="IPR050469">
    <property type="entry name" value="Diguanylate_Cyclase"/>
</dbReference>
<dbReference type="NCBIfam" id="TIGR00254">
    <property type="entry name" value="GGDEF"/>
    <property type="match status" value="1"/>
</dbReference>
<evidence type="ECO:0000313" key="3">
    <source>
        <dbReference type="Proteomes" id="UP000000268"/>
    </source>
</evidence>
<dbReference type="InterPro" id="IPR029787">
    <property type="entry name" value="Nucleotide_cyclase"/>
</dbReference>
<evidence type="ECO:0000313" key="2">
    <source>
        <dbReference type="EMBL" id="ABW28701.1"/>
    </source>
</evidence>
<dbReference type="Proteomes" id="UP000000268">
    <property type="component" value="Chromosome"/>
</dbReference>
<sequence length="223" mass="25264">MSFQPPFYSNDLSKPTDSFEPLQQPKAFALTSLPLRLWQTLQPTRLYRQVKQRWTRKSVVQVSLRSHFDTRLDSIWQRLEQDRQPLSLFLCEVDDFDRLRRQYGDSACNTYIGQVIKVIQANIERSTDMLARYHGDTFAVLLPQTSIDEAACIAKKIRLRVKALKDSPTSPLPDQAITLSLGIATIVPTPKLSPVNSIAAAEQSLRQAQRAGGNRVILQEGGR</sequence>